<organism evidence="4 5">
    <name type="scientific">Serpentinicella alkaliphila</name>
    <dbReference type="NCBI Taxonomy" id="1734049"/>
    <lineage>
        <taxon>Bacteria</taxon>
        <taxon>Bacillati</taxon>
        <taxon>Bacillota</taxon>
        <taxon>Clostridia</taxon>
        <taxon>Peptostreptococcales</taxon>
        <taxon>Natronincolaceae</taxon>
        <taxon>Serpentinicella</taxon>
    </lineage>
</organism>
<dbReference type="SMART" id="SM00331">
    <property type="entry name" value="PP2C_SIG"/>
    <property type="match status" value="1"/>
</dbReference>
<dbReference type="PROSITE" id="PS51746">
    <property type="entry name" value="PPM_2"/>
    <property type="match status" value="1"/>
</dbReference>
<feature type="transmembrane region" description="Helical" evidence="2">
    <location>
        <begin position="31"/>
        <end position="50"/>
    </location>
</feature>
<dbReference type="EMBL" id="SLYC01000031">
    <property type="protein sequence ID" value="TCQ00487.1"/>
    <property type="molecule type" value="Genomic_DNA"/>
</dbReference>
<feature type="transmembrane region" description="Helical" evidence="2">
    <location>
        <begin position="113"/>
        <end position="134"/>
    </location>
</feature>
<reference evidence="4 5" key="1">
    <citation type="submission" date="2019-03" db="EMBL/GenBank/DDBJ databases">
        <title>Genomic Encyclopedia of Type Strains, Phase IV (KMG-IV): sequencing the most valuable type-strain genomes for metagenomic binning, comparative biology and taxonomic classification.</title>
        <authorList>
            <person name="Goeker M."/>
        </authorList>
    </citation>
    <scope>NUCLEOTIDE SEQUENCE [LARGE SCALE GENOMIC DNA]</scope>
    <source>
        <strain evidence="4 5">DSM 100013</strain>
    </source>
</reference>
<proteinExistence type="predicted"/>
<gene>
    <name evidence="4" type="ORF">EDD79_10314</name>
</gene>
<evidence type="ECO:0000256" key="1">
    <source>
        <dbReference type="ARBA" id="ARBA00022801"/>
    </source>
</evidence>
<dbReference type="PANTHER" id="PTHR43156">
    <property type="entry name" value="STAGE II SPORULATION PROTEIN E-RELATED"/>
    <property type="match status" value="1"/>
</dbReference>
<feature type="transmembrane region" description="Helical" evidence="2">
    <location>
        <begin position="88"/>
        <end position="106"/>
    </location>
</feature>
<dbReference type="InterPro" id="IPR036457">
    <property type="entry name" value="PPM-type-like_dom_sf"/>
</dbReference>
<accession>A0A4R2TEK2</accession>
<sequence length="795" mass="88995">MPSRSTVLTFKERQEPKKENRQFIFIKNKNLLLLHSVAFLMSRVALLQNLNPFGIGFYATLLFKDKSLALAGPLALLGIVSVRGINHSIPYAISIGIIYLLLYHVFDMRKTKVMKLAFLSALTHITVMTIFALFKTFYIYDLLMTCFEGTVIFVTVVISNYAIPISLQKTNRKILSTEEIICSAIITALCLAGINEVSIVGISIKNVAGILITMLFAYNGGAAVGASVGIILGLISSMTFGKIPPVIIGIYGFSGLLSGTFKELGKIGSAIGFILGNVILTFYINGYYEVFIQLREIFVAFVLFLFIPMGWMEYISRFCNPVAGKLYSDRTYSERIKDLLHDRIHSFAMTYNELSATFEEIIDEEEGFNQEELSRLIEEVANHSCSTCGMKRNCWDRNFNSTFQRMRDLLVMIETQGFIEFSSLPKEMQKQCIRPNSIIQKMVHLYELNHLNITWKKRMGEGRKLVGEQLKGVSQTLSALANRINENITFDTELEDTLYVALDQAGLAVKKLMVTNSESGTLEIILEKKPCFNRESCTERYIPVISKALGTNLVRKSKGCQVEDKAGCRFTLVEANVFEATTKVAEISKGGNRFSGDSYSYINIGDNQYMMAISDGMGTGEKAYRQSSATITMLEKMMEAGFDKEMTIKTINSMLILKSSKEMFSTVDLALVDLHKGNIDFIKIGTAPSFIKRKDGSIERIISSTLPVGIVQDIDIELSSKKVDDGDFVVMVSDGILEVNKGEGEEWFINLLSNCDTRNPQFLADEILKKALQFTGNEPHDDMTVMVTKIWKTAN</sequence>
<keyword evidence="2" id="KW-1133">Transmembrane helix</keyword>
<feature type="transmembrane region" description="Helical" evidence="2">
    <location>
        <begin position="184"/>
        <end position="204"/>
    </location>
</feature>
<dbReference type="NCBIfam" id="TIGR02865">
    <property type="entry name" value="spore_II_E"/>
    <property type="match status" value="1"/>
</dbReference>
<feature type="transmembrane region" description="Helical" evidence="2">
    <location>
        <begin position="267"/>
        <end position="285"/>
    </location>
</feature>
<feature type="transmembrane region" description="Helical" evidence="2">
    <location>
        <begin position="210"/>
        <end position="236"/>
    </location>
</feature>
<comment type="caution">
    <text evidence="4">The sequence shown here is derived from an EMBL/GenBank/DDBJ whole genome shotgun (WGS) entry which is preliminary data.</text>
</comment>
<dbReference type="InterPro" id="IPR001932">
    <property type="entry name" value="PPM-type_phosphatase-like_dom"/>
</dbReference>
<dbReference type="Pfam" id="PF19732">
    <property type="entry name" value="SpoIIE_N"/>
    <property type="match status" value="1"/>
</dbReference>
<feature type="domain" description="PPM-type phosphatase" evidence="3">
    <location>
        <begin position="581"/>
        <end position="790"/>
    </location>
</feature>
<evidence type="ECO:0000256" key="2">
    <source>
        <dbReference type="SAM" id="Phobius"/>
    </source>
</evidence>
<keyword evidence="5" id="KW-1185">Reference proteome</keyword>
<protein>
    <submittedName>
        <fullName evidence="4">Stage II sporulation protein E</fullName>
    </submittedName>
</protein>
<dbReference type="InterPro" id="IPR052016">
    <property type="entry name" value="Bact_Sigma-Reg"/>
</dbReference>
<dbReference type="OrthoDB" id="9763774at2"/>
<dbReference type="InterPro" id="IPR045768">
    <property type="entry name" value="SpoIIE_N"/>
</dbReference>
<dbReference type="Gene3D" id="3.60.40.10">
    <property type="entry name" value="PPM-type phosphatase domain"/>
    <property type="match status" value="1"/>
</dbReference>
<feature type="transmembrane region" description="Helical" evidence="2">
    <location>
        <begin position="140"/>
        <end position="163"/>
    </location>
</feature>
<dbReference type="Pfam" id="PF07228">
    <property type="entry name" value="SpoIIE"/>
    <property type="match status" value="1"/>
</dbReference>
<dbReference type="AlphaFoldDB" id="A0A4R2TEK2"/>
<name>A0A4R2TEK2_9FIRM</name>
<dbReference type="SUPFAM" id="SSF81606">
    <property type="entry name" value="PP2C-like"/>
    <property type="match status" value="1"/>
</dbReference>
<feature type="transmembrane region" description="Helical" evidence="2">
    <location>
        <begin position="297"/>
        <end position="315"/>
    </location>
</feature>
<dbReference type="Proteomes" id="UP000295504">
    <property type="component" value="Unassembled WGS sequence"/>
</dbReference>
<dbReference type="PANTHER" id="PTHR43156:SF2">
    <property type="entry name" value="STAGE II SPORULATION PROTEIN E"/>
    <property type="match status" value="1"/>
</dbReference>
<evidence type="ECO:0000313" key="5">
    <source>
        <dbReference type="Proteomes" id="UP000295504"/>
    </source>
</evidence>
<dbReference type="RefSeq" id="WP_132849055.1">
    <property type="nucleotide sequence ID" value="NZ_CP058648.1"/>
</dbReference>
<dbReference type="InterPro" id="IPR014221">
    <property type="entry name" value="SpoII_E"/>
</dbReference>
<evidence type="ECO:0000259" key="3">
    <source>
        <dbReference type="PROSITE" id="PS51746"/>
    </source>
</evidence>
<keyword evidence="2" id="KW-0812">Transmembrane</keyword>
<dbReference type="GO" id="GO:0004722">
    <property type="term" value="F:protein serine/threonine phosphatase activity"/>
    <property type="evidence" value="ECO:0007669"/>
    <property type="project" value="InterPro"/>
</dbReference>
<keyword evidence="1" id="KW-0378">Hydrolase</keyword>
<keyword evidence="2" id="KW-0472">Membrane</keyword>
<evidence type="ECO:0000313" key="4">
    <source>
        <dbReference type="EMBL" id="TCQ00487.1"/>
    </source>
</evidence>